<evidence type="ECO:0000256" key="5">
    <source>
        <dbReference type="SAM" id="MobiDB-lite"/>
    </source>
</evidence>
<dbReference type="InterPro" id="IPR007110">
    <property type="entry name" value="Ig-like_dom"/>
</dbReference>
<evidence type="ECO:0000256" key="4">
    <source>
        <dbReference type="ARBA" id="ARBA00023180"/>
    </source>
</evidence>
<dbReference type="AlphaFoldDB" id="A0A9D3MMS5"/>
<comment type="caution">
    <text evidence="9">The sequence shown here is derived from an EMBL/GenBank/DDBJ whole genome shotgun (WGS) entry which is preliminary data.</text>
</comment>
<accession>A0A9D3MMS5</accession>
<comment type="subcellular location">
    <subcellularLocation>
        <location evidence="1">Membrane</location>
    </subcellularLocation>
</comment>
<organism evidence="9 10">
    <name type="scientific">Anguilla anguilla</name>
    <name type="common">European freshwater eel</name>
    <name type="synonym">Muraena anguilla</name>
    <dbReference type="NCBI Taxonomy" id="7936"/>
    <lineage>
        <taxon>Eukaryota</taxon>
        <taxon>Metazoa</taxon>
        <taxon>Chordata</taxon>
        <taxon>Craniata</taxon>
        <taxon>Vertebrata</taxon>
        <taxon>Euteleostomi</taxon>
        <taxon>Actinopterygii</taxon>
        <taxon>Neopterygii</taxon>
        <taxon>Teleostei</taxon>
        <taxon>Anguilliformes</taxon>
        <taxon>Anguillidae</taxon>
        <taxon>Anguilla</taxon>
    </lineage>
</organism>
<evidence type="ECO:0000256" key="7">
    <source>
        <dbReference type="SAM" id="SignalP"/>
    </source>
</evidence>
<evidence type="ECO:0000259" key="8">
    <source>
        <dbReference type="PROSITE" id="PS50835"/>
    </source>
</evidence>
<feature type="compositionally biased region" description="Low complexity" evidence="5">
    <location>
        <begin position="278"/>
        <end position="289"/>
    </location>
</feature>
<evidence type="ECO:0000313" key="9">
    <source>
        <dbReference type="EMBL" id="KAG5851555.1"/>
    </source>
</evidence>
<keyword evidence="3 6" id="KW-0472">Membrane</keyword>
<dbReference type="GO" id="GO:0016020">
    <property type="term" value="C:membrane"/>
    <property type="evidence" value="ECO:0007669"/>
    <property type="project" value="UniProtKB-SubCell"/>
</dbReference>
<reference evidence="9" key="1">
    <citation type="submission" date="2021-01" db="EMBL/GenBank/DDBJ databases">
        <title>A chromosome-scale assembly of European eel, Anguilla anguilla.</title>
        <authorList>
            <person name="Henkel C."/>
            <person name="Jong-Raadsen S.A."/>
            <person name="Dufour S."/>
            <person name="Weltzien F.-A."/>
            <person name="Palstra A.P."/>
            <person name="Pelster B."/>
            <person name="Spaink H.P."/>
            <person name="Van Den Thillart G.E."/>
            <person name="Jansen H."/>
            <person name="Zahm M."/>
            <person name="Klopp C."/>
            <person name="Cedric C."/>
            <person name="Louis A."/>
            <person name="Berthelot C."/>
            <person name="Parey E."/>
            <person name="Roest Crollius H."/>
            <person name="Montfort J."/>
            <person name="Robinson-Rechavi M."/>
            <person name="Bucao C."/>
            <person name="Bouchez O."/>
            <person name="Gislard M."/>
            <person name="Lluch J."/>
            <person name="Milhes M."/>
            <person name="Lampietro C."/>
            <person name="Lopez Roques C."/>
            <person name="Donnadieu C."/>
            <person name="Braasch I."/>
            <person name="Desvignes T."/>
            <person name="Postlethwait J."/>
            <person name="Bobe J."/>
            <person name="Guiguen Y."/>
            <person name="Dirks R."/>
        </authorList>
    </citation>
    <scope>NUCLEOTIDE SEQUENCE</scope>
    <source>
        <strain evidence="9">Tag_6206</strain>
        <tissue evidence="9">Liver</tissue>
    </source>
</reference>
<protein>
    <recommendedName>
        <fullName evidence="8">Ig-like domain-containing protein</fullName>
    </recommendedName>
</protein>
<feature type="domain" description="Ig-like" evidence="8">
    <location>
        <begin position="135"/>
        <end position="197"/>
    </location>
</feature>
<dbReference type="InterPro" id="IPR013783">
    <property type="entry name" value="Ig-like_fold"/>
</dbReference>
<keyword evidence="6" id="KW-1133">Transmembrane helix</keyword>
<evidence type="ECO:0000256" key="2">
    <source>
        <dbReference type="ARBA" id="ARBA00022729"/>
    </source>
</evidence>
<dbReference type="InterPro" id="IPR015631">
    <property type="entry name" value="CD2/SLAM_rcpt"/>
</dbReference>
<evidence type="ECO:0000313" key="10">
    <source>
        <dbReference type="Proteomes" id="UP001044222"/>
    </source>
</evidence>
<dbReference type="EMBL" id="JAFIRN010000003">
    <property type="protein sequence ID" value="KAG5851555.1"/>
    <property type="molecule type" value="Genomic_DNA"/>
</dbReference>
<proteinExistence type="predicted"/>
<feature type="signal peptide" evidence="7">
    <location>
        <begin position="1"/>
        <end position="29"/>
    </location>
</feature>
<feature type="compositionally biased region" description="Basic residues" evidence="5">
    <location>
        <begin position="336"/>
        <end position="347"/>
    </location>
</feature>
<feature type="chain" id="PRO_5038972432" description="Ig-like domain-containing protein" evidence="7">
    <location>
        <begin position="30"/>
        <end position="347"/>
    </location>
</feature>
<keyword evidence="4" id="KW-0325">Glycoprotein</keyword>
<sequence length="347" mass="38846">MLSKTSATMSCTHCILIPFTIALASLTLGEQKNCDYYPRGGSVSIPVKLEYQGNHLIWRKDEKIIFERKKGDIKEGKEADITTDGDLKLNNLQASHDGKYQGQVYDYEGKSHKNTAKKICVIERVTKPTVQLDCKTTTLTCKVEPNPTDLTFDWQGDKKVLPDKSRTIKFKSGQPRKYSCSVKNPVSNATSDEIEINCEDKKSADKVTFLGTGFDFWLEILILAGGGILLVILVVVVVVCVCRRRRHRLQLLRDEEEFRLTNLTHSQQPHSHGHHSHQAPPQKTQAPPQMTHAGQYGHPHSDAHPPALPKPRGQSRPRPAHPPGPAHGQEDLPPRPKPRKGPRPPRS</sequence>
<keyword evidence="6" id="KW-0812">Transmembrane</keyword>
<dbReference type="PANTHER" id="PTHR12080">
    <property type="entry name" value="SIGNALING LYMPHOCYTIC ACTIVATION MOLECULE"/>
    <property type="match status" value="1"/>
</dbReference>
<feature type="transmembrane region" description="Helical" evidence="6">
    <location>
        <begin position="216"/>
        <end position="242"/>
    </location>
</feature>
<dbReference type="InterPro" id="IPR036179">
    <property type="entry name" value="Ig-like_dom_sf"/>
</dbReference>
<name>A0A9D3MMS5_ANGAN</name>
<dbReference type="Gene3D" id="2.60.40.10">
    <property type="entry name" value="Immunoglobulins"/>
    <property type="match status" value="2"/>
</dbReference>
<evidence type="ECO:0000256" key="3">
    <source>
        <dbReference type="ARBA" id="ARBA00023136"/>
    </source>
</evidence>
<keyword evidence="2 7" id="KW-0732">Signal</keyword>
<evidence type="ECO:0000256" key="1">
    <source>
        <dbReference type="ARBA" id="ARBA00004370"/>
    </source>
</evidence>
<gene>
    <name evidence="9" type="ORF">ANANG_G00052920</name>
</gene>
<dbReference type="PROSITE" id="PS50835">
    <property type="entry name" value="IG_LIKE"/>
    <property type="match status" value="1"/>
</dbReference>
<feature type="region of interest" description="Disordered" evidence="5">
    <location>
        <begin position="264"/>
        <end position="347"/>
    </location>
</feature>
<dbReference type="SUPFAM" id="SSF48726">
    <property type="entry name" value="Immunoglobulin"/>
    <property type="match status" value="2"/>
</dbReference>
<keyword evidence="10" id="KW-1185">Reference proteome</keyword>
<evidence type="ECO:0000256" key="6">
    <source>
        <dbReference type="SAM" id="Phobius"/>
    </source>
</evidence>
<dbReference type="Proteomes" id="UP001044222">
    <property type="component" value="Unassembled WGS sequence"/>
</dbReference>
<dbReference type="PANTHER" id="PTHR12080:SF134">
    <property type="entry name" value="CD48 ANTIGEN"/>
    <property type="match status" value="1"/>
</dbReference>